<dbReference type="InterPro" id="IPR027417">
    <property type="entry name" value="P-loop_NTPase"/>
</dbReference>
<keyword evidence="3" id="KW-1185">Reference proteome</keyword>
<protein>
    <submittedName>
        <fullName evidence="2">1377_t:CDS:1</fullName>
    </submittedName>
</protein>
<accession>A0A9N9CDZ9</accession>
<sequence>MPSIPFSGLGIRRSRSPSESDMFPVKRPRTFTAANGAYPDINFYAEPINVIQKLSTYLIQGKFCLVYGHRQSGKTAAVYATARWLACHSTQIEIGGFGRGLQIYVISFNGGIQLERGVDEFWLTICRKLKALDKDRFFFNESEPISTTTFETFFRRKQESLPVVLVFDESSALLNHDRKIIEDFMGVLRLLKDGHDQFCLHSFALVGIETIKKLLTPLPNSKNRISPFTAEATVEPDRFIEADIKMLLDDYARESSVELESADIAKDIFERTLGHAKVSLDDWKCATVTLADVMAQRDTYASIIRSLKNLSSEQQNIIGNILRYGSHRLVEDENVRFLLAEGMIFITYRDGNAVVTECAAPVLRDIMISHINGPTFKVERPPNTDRLDVRWLLDHAIKNMAVQHVFADQATNFNGQPSEYTFQVEFNITIRRLLAVAYPRLFYRVISEAKERDECGMAALPRYGFELVEATHGVFDEHCRRADYYRKLHDCSMFVVNLCAQNILSGHFGPILPGVTPMHVIYDVQKGLAELVFRDSRKSVSIEGSAWQVVFS</sequence>
<comment type="caution">
    <text evidence="2">The sequence shown here is derived from an EMBL/GenBank/DDBJ whole genome shotgun (WGS) entry which is preliminary data.</text>
</comment>
<evidence type="ECO:0000313" key="3">
    <source>
        <dbReference type="Proteomes" id="UP000789831"/>
    </source>
</evidence>
<proteinExistence type="predicted"/>
<dbReference type="AlphaFoldDB" id="A0A9N9CDZ9"/>
<dbReference type="SUPFAM" id="SSF52540">
    <property type="entry name" value="P-loop containing nucleoside triphosphate hydrolases"/>
    <property type="match status" value="1"/>
</dbReference>
<organism evidence="2 3">
    <name type="scientific">Ambispora gerdemannii</name>
    <dbReference type="NCBI Taxonomy" id="144530"/>
    <lineage>
        <taxon>Eukaryota</taxon>
        <taxon>Fungi</taxon>
        <taxon>Fungi incertae sedis</taxon>
        <taxon>Mucoromycota</taxon>
        <taxon>Glomeromycotina</taxon>
        <taxon>Glomeromycetes</taxon>
        <taxon>Archaeosporales</taxon>
        <taxon>Ambisporaceae</taxon>
        <taxon>Ambispora</taxon>
    </lineage>
</organism>
<dbReference type="EMBL" id="CAJVPL010001995">
    <property type="protein sequence ID" value="CAG8595524.1"/>
    <property type="molecule type" value="Genomic_DNA"/>
</dbReference>
<dbReference type="Gene3D" id="3.40.50.300">
    <property type="entry name" value="P-loop containing nucleotide triphosphate hydrolases"/>
    <property type="match status" value="1"/>
</dbReference>
<name>A0A9N9CDZ9_9GLOM</name>
<evidence type="ECO:0000313" key="2">
    <source>
        <dbReference type="EMBL" id="CAG8595524.1"/>
    </source>
</evidence>
<evidence type="ECO:0000256" key="1">
    <source>
        <dbReference type="SAM" id="MobiDB-lite"/>
    </source>
</evidence>
<gene>
    <name evidence="2" type="ORF">AGERDE_LOCUS8830</name>
</gene>
<feature type="region of interest" description="Disordered" evidence="1">
    <location>
        <begin position="1"/>
        <end position="23"/>
    </location>
</feature>
<reference evidence="2" key="1">
    <citation type="submission" date="2021-06" db="EMBL/GenBank/DDBJ databases">
        <authorList>
            <person name="Kallberg Y."/>
            <person name="Tangrot J."/>
            <person name="Rosling A."/>
        </authorList>
    </citation>
    <scope>NUCLEOTIDE SEQUENCE</scope>
    <source>
        <strain evidence="2">MT106</strain>
    </source>
</reference>
<dbReference type="OrthoDB" id="2408703at2759"/>
<dbReference type="Proteomes" id="UP000789831">
    <property type="component" value="Unassembled WGS sequence"/>
</dbReference>